<keyword evidence="2" id="KW-0413">Isomerase</keyword>
<evidence type="ECO:0000256" key="1">
    <source>
        <dbReference type="RuleBase" id="RU003657"/>
    </source>
</evidence>
<dbReference type="InterPro" id="IPR011060">
    <property type="entry name" value="RibuloseP-bd_barrel"/>
</dbReference>
<accession>A0ABR5TJ81</accession>
<protein>
    <submittedName>
        <fullName evidence="2">1-(5-phosphoribosyl)-5-[(5-phosphoribosylamino)methylideneamino] imidazole-4-carboxamide isomerase</fullName>
    </submittedName>
</protein>
<sequence length="58" mass="5937">EPIRRLVEVVDAPVIAAGGVSSKEDVKQAKKAGASGLVIGTGLYEGKISLKEAMEAAK</sequence>
<dbReference type="InterPro" id="IPR006062">
    <property type="entry name" value="His_biosynth"/>
</dbReference>
<dbReference type="Pfam" id="PF00977">
    <property type="entry name" value="His_biosynth"/>
    <property type="match status" value="1"/>
</dbReference>
<evidence type="ECO:0000313" key="2">
    <source>
        <dbReference type="EMBL" id="KXB07837.1"/>
    </source>
</evidence>
<proteinExistence type="inferred from homology"/>
<keyword evidence="1" id="KW-0368">Histidine biosynthesis</keyword>
<keyword evidence="1" id="KW-0028">Amino-acid biosynthesis</keyword>
<comment type="caution">
    <text evidence="2">The sequence shown here is derived from an EMBL/GenBank/DDBJ whole genome shotgun (WGS) entry which is preliminary data.</text>
</comment>
<reference evidence="2 3" key="1">
    <citation type="journal article" date="2016" name="Sci. Rep.">
        <title>Metabolic traits of an uncultured archaeal lineage -MSBL1- from brine pools of the Red Sea.</title>
        <authorList>
            <person name="Mwirichia R."/>
            <person name="Alam I."/>
            <person name="Rashid M."/>
            <person name="Vinu M."/>
            <person name="Ba-Alawi W."/>
            <person name="Anthony Kamau A."/>
            <person name="Kamanda Ngugi D."/>
            <person name="Goker M."/>
            <person name="Klenk H.P."/>
            <person name="Bajic V."/>
            <person name="Stingl U."/>
        </authorList>
    </citation>
    <scope>NUCLEOTIDE SEQUENCE [LARGE SCALE GENOMIC DNA]</scope>
    <source>
        <strain evidence="2">SCGC-AAA382M17</strain>
    </source>
</reference>
<organism evidence="2 3">
    <name type="scientific">candidate division MSBL1 archaeon SCGC-AAA382M17</name>
    <dbReference type="NCBI Taxonomy" id="1698284"/>
    <lineage>
        <taxon>Archaea</taxon>
        <taxon>Methanobacteriati</taxon>
        <taxon>Methanobacteriota</taxon>
        <taxon>candidate division MSBL1</taxon>
    </lineage>
</organism>
<comment type="similarity">
    <text evidence="1">Belongs to the HisA/HisF family.</text>
</comment>
<dbReference type="Proteomes" id="UP000070633">
    <property type="component" value="Unassembled WGS sequence"/>
</dbReference>
<dbReference type="SUPFAM" id="SSF51366">
    <property type="entry name" value="Ribulose-phoshate binding barrel"/>
    <property type="match status" value="1"/>
</dbReference>
<dbReference type="GO" id="GO:0016853">
    <property type="term" value="F:isomerase activity"/>
    <property type="evidence" value="ECO:0007669"/>
    <property type="project" value="UniProtKB-KW"/>
</dbReference>
<keyword evidence="3" id="KW-1185">Reference proteome</keyword>
<feature type="non-terminal residue" evidence="2">
    <location>
        <position position="1"/>
    </location>
</feature>
<gene>
    <name evidence="2" type="ORF">AKJ55_01855</name>
</gene>
<dbReference type="Gene3D" id="3.20.20.70">
    <property type="entry name" value="Aldolase class I"/>
    <property type="match status" value="1"/>
</dbReference>
<dbReference type="InterPro" id="IPR013785">
    <property type="entry name" value="Aldolase_TIM"/>
</dbReference>
<dbReference type="EMBL" id="LHYI01000050">
    <property type="protein sequence ID" value="KXB07837.1"/>
    <property type="molecule type" value="Genomic_DNA"/>
</dbReference>
<evidence type="ECO:0000313" key="3">
    <source>
        <dbReference type="Proteomes" id="UP000070633"/>
    </source>
</evidence>
<name>A0ABR5TJ81_9EURY</name>